<name>A0A1G2UTM9_9BACT</name>
<dbReference type="InterPro" id="IPR005822">
    <property type="entry name" value="Ribosomal_uL13"/>
</dbReference>
<reference evidence="5 6" key="1">
    <citation type="journal article" date="2016" name="Nat. Commun.">
        <title>Thousands of microbial genomes shed light on interconnected biogeochemical processes in an aquifer system.</title>
        <authorList>
            <person name="Anantharaman K."/>
            <person name="Brown C.T."/>
            <person name="Hug L.A."/>
            <person name="Sharon I."/>
            <person name="Castelle C.J."/>
            <person name="Probst A.J."/>
            <person name="Thomas B.C."/>
            <person name="Singh A."/>
            <person name="Wilkins M.J."/>
            <person name="Karaoz U."/>
            <person name="Brodie E.L."/>
            <person name="Williams K.H."/>
            <person name="Hubbard S.S."/>
            <person name="Banfield J.F."/>
        </authorList>
    </citation>
    <scope>NUCLEOTIDE SEQUENCE [LARGE SCALE GENOMIC DNA]</scope>
</reference>
<dbReference type="PANTHER" id="PTHR11545">
    <property type="entry name" value="RIBOSOMAL PROTEIN L13"/>
    <property type="match status" value="1"/>
</dbReference>
<evidence type="ECO:0000313" key="6">
    <source>
        <dbReference type="Proteomes" id="UP000176558"/>
    </source>
</evidence>
<dbReference type="SUPFAM" id="SSF52161">
    <property type="entry name" value="Ribosomal protein L13"/>
    <property type="match status" value="1"/>
</dbReference>
<dbReference type="InterPro" id="IPR005823">
    <property type="entry name" value="Ribosomal_uL13_bac-type"/>
</dbReference>
<protein>
    <recommendedName>
        <fullName evidence="4">50S ribosomal protein L13</fullName>
    </recommendedName>
</protein>
<dbReference type="EMBL" id="MHWT01000012">
    <property type="protein sequence ID" value="OHB12744.1"/>
    <property type="molecule type" value="Genomic_DNA"/>
</dbReference>
<dbReference type="CDD" id="cd00392">
    <property type="entry name" value="Ribosomal_L13"/>
    <property type="match status" value="1"/>
</dbReference>
<dbReference type="GO" id="GO:0005840">
    <property type="term" value="C:ribosome"/>
    <property type="evidence" value="ECO:0007669"/>
    <property type="project" value="UniProtKB-KW"/>
</dbReference>
<accession>A0A1G2UTM9</accession>
<evidence type="ECO:0000256" key="4">
    <source>
        <dbReference type="ARBA" id="ARBA00035499"/>
    </source>
</evidence>
<evidence type="ECO:0000256" key="3">
    <source>
        <dbReference type="ARBA" id="ARBA00023274"/>
    </source>
</evidence>
<dbReference type="GO" id="GO:0006412">
    <property type="term" value="P:translation"/>
    <property type="evidence" value="ECO:0007669"/>
    <property type="project" value="InterPro"/>
</dbReference>
<sequence>MTKHVIDAQNKKIGRVATEAAVLLMGKNLLTFARNTVPDVKVEIKNASKALIDEKKKLQKTYSRYSGYPGGLKKLTMAEIIAKKGYGQLFREAVSGMLPKNKLRQKMMNNLIVNE</sequence>
<evidence type="ECO:0000256" key="1">
    <source>
        <dbReference type="ARBA" id="ARBA00006227"/>
    </source>
</evidence>
<dbReference type="PANTHER" id="PTHR11545:SF2">
    <property type="entry name" value="LARGE RIBOSOMAL SUBUNIT PROTEIN UL13M"/>
    <property type="match status" value="1"/>
</dbReference>
<comment type="similarity">
    <text evidence="1">Belongs to the universal ribosomal protein uL13 family.</text>
</comment>
<dbReference type="NCBIfam" id="TIGR01066">
    <property type="entry name" value="rplM_bact"/>
    <property type="match status" value="1"/>
</dbReference>
<keyword evidence="3" id="KW-0687">Ribonucleoprotein</keyword>
<dbReference type="GO" id="GO:0003729">
    <property type="term" value="F:mRNA binding"/>
    <property type="evidence" value="ECO:0007669"/>
    <property type="project" value="TreeGrafter"/>
</dbReference>
<proteinExistence type="inferred from homology"/>
<dbReference type="GO" id="GO:0017148">
    <property type="term" value="P:negative regulation of translation"/>
    <property type="evidence" value="ECO:0007669"/>
    <property type="project" value="TreeGrafter"/>
</dbReference>
<dbReference type="GO" id="GO:0003735">
    <property type="term" value="F:structural constituent of ribosome"/>
    <property type="evidence" value="ECO:0007669"/>
    <property type="project" value="InterPro"/>
</dbReference>
<dbReference type="InterPro" id="IPR036899">
    <property type="entry name" value="Ribosomal_uL13_sf"/>
</dbReference>
<evidence type="ECO:0000256" key="2">
    <source>
        <dbReference type="ARBA" id="ARBA00022980"/>
    </source>
</evidence>
<dbReference type="Pfam" id="PF00572">
    <property type="entry name" value="Ribosomal_L13"/>
    <property type="match status" value="1"/>
</dbReference>
<keyword evidence="2 5" id="KW-0689">Ribosomal protein</keyword>
<dbReference type="GO" id="GO:1990904">
    <property type="term" value="C:ribonucleoprotein complex"/>
    <property type="evidence" value="ECO:0007669"/>
    <property type="project" value="UniProtKB-KW"/>
</dbReference>
<dbReference type="Gene3D" id="3.90.1180.10">
    <property type="entry name" value="Ribosomal protein L13"/>
    <property type="match status" value="1"/>
</dbReference>
<dbReference type="AlphaFoldDB" id="A0A1G2UTM9"/>
<comment type="caution">
    <text evidence="5">The sequence shown here is derived from an EMBL/GenBank/DDBJ whole genome shotgun (WGS) entry which is preliminary data.</text>
</comment>
<dbReference type="PIRSF" id="PIRSF002181">
    <property type="entry name" value="Ribosomal_L13"/>
    <property type="match status" value="1"/>
</dbReference>
<dbReference type="Proteomes" id="UP000176558">
    <property type="component" value="Unassembled WGS sequence"/>
</dbReference>
<evidence type="ECO:0000313" key="5">
    <source>
        <dbReference type="EMBL" id="OHB12744.1"/>
    </source>
</evidence>
<organism evidence="5 6">
    <name type="scientific">Candidatus Zambryskibacteria bacterium RIFCSPLOWO2_12_FULL_39_23</name>
    <dbReference type="NCBI Taxonomy" id="1802776"/>
    <lineage>
        <taxon>Bacteria</taxon>
        <taxon>Candidatus Zambryskiibacteriota</taxon>
    </lineage>
</organism>
<gene>
    <name evidence="5" type="ORF">A3G99_01595</name>
</gene>